<reference evidence="2" key="2">
    <citation type="submission" date="2021-02" db="EMBL/GenBank/DDBJ databases">
        <authorList>
            <person name="Kimball J.A."/>
            <person name="Haas M.W."/>
            <person name="Macchietto M."/>
            <person name="Kono T."/>
            <person name="Duquette J."/>
            <person name="Shao M."/>
        </authorList>
    </citation>
    <scope>NUCLEOTIDE SEQUENCE</scope>
    <source>
        <tissue evidence="2">Fresh leaf tissue</tissue>
    </source>
</reference>
<dbReference type="EMBL" id="JAAALK010000079">
    <property type="protein sequence ID" value="KAG8096777.1"/>
    <property type="molecule type" value="Genomic_DNA"/>
</dbReference>
<comment type="caution">
    <text evidence="2">The sequence shown here is derived from an EMBL/GenBank/DDBJ whole genome shotgun (WGS) entry which is preliminary data.</text>
</comment>
<gene>
    <name evidence="2" type="ORF">GUJ93_ZPchr0013g36756</name>
</gene>
<reference evidence="2" key="1">
    <citation type="journal article" date="2021" name="bioRxiv">
        <title>Whole Genome Assembly and Annotation of Northern Wild Rice, Zizania palustris L., Supports a Whole Genome Duplication in the Zizania Genus.</title>
        <authorList>
            <person name="Haas M."/>
            <person name="Kono T."/>
            <person name="Macchietto M."/>
            <person name="Millas R."/>
            <person name="McGilp L."/>
            <person name="Shao M."/>
            <person name="Duquette J."/>
            <person name="Hirsch C.N."/>
            <person name="Kimball J."/>
        </authorList>
    </citation>
    <scope>NUCLEOTIDE SEQUENCE</scope>
    <source>
        <tissue evidence="2">Fresh leaf tissue</tissue>
    </source>
</reference>
<feature type="region of interest" description="Disordered" evidence="1">
    <location>
        <begin position="98"/>
        <end position="117"/>
    </location>
</feature>
<protein>
    <submittedName>
        <fullName evidence="2">Uncharacterized protein</fullName>
    </submittedName>
</protein>
<accession>A0A8J6BUI2</accession>
<keyword evidence="3" id="KW-1185">Reference proteome</keyword>
<sequence length="117" mass="12326">MVSWTTGRARLCELCHSAPRLCRPQASVGQSCASGEHGGVVLECWTDGLLRAPIVHSSRVGRTPAWAAGLSVHASARAHRSARTPRLAVPCRAVRLPSSTAPTGPGQRGRHADCTVL</sequence>
<dbReference type="Proteomes" id="UP000729402">
    <property type="component" value="Unassembled WGS sequence"/>
</dbReference>
<dbReference type="AlphaFoldDB" id="A0A8J6BUI2"/>
<evidence type="ECO:0000313" key="2">
    <source>
        <dbReference type="EMBL" id="KAG8096777.1"/>
    </source>
</evidence>
<organism evidence="2 3">
    <name type="scientific">Zizania palustris</name>
    <name type="common">Northern wild rice</name>
    <dbReference type="NCBI Taxonomy" id="103762"/>
    <lineage>
        <taxon>Eukaryota</taxon>
        <taxon>Viridiplantae</taxon>
        <taxon>Streptophyta</taxon>
        <taxon>Embryophyta</taxon>
        <taxon>Tracheophyta</taxon>
        <taxon>Spermatophyta</taxon>
        <taxon>Magnoliopsida</taxon>
        <taxon>Liliopsida</taxon>
        <taxon>Poales</taxon>
        <taxon>Poaceae</taxon>
        <taxon>BOP clade</taxon>
        <taxon>Oryzoideae</taxon>
        <taxon>Oryzeae</taxon>
        <taxon>Zizaniinae</taxon>
        <taxon>Zizania</taxon>
    </lineage>
</organism>
<name>A0A8J6BUI2_ZIZPA</name>
<proteinExistence type="predicted"/>
<evidence type="ECO:0000313" key="3">
    <source>
        <dbReference type="Proteomes" id="UP000729402"/>
    </source>
</evidence>
<evidence type="ECO:0000256" key="1">
    <source>
        <dbReference type="SAM" id="MobiDB-lite"/>
    </source>
</evidence>